<reference evidence="1 2" key="1">
    <citation type="submission" date="2014-07" db="EMBL/GenBank/DDBJ databases">
        <title>Methanogenic archaea and the global carbon cycle.</title>
        <authorList>
            <person name="Henriksen J.R."/>
            <person name="Luke J."/>
            <person name="Reinhart S."/>
            <person name="Benedict M.N."/>
            <person name="Youngblut N.D."/>
            <person name="Metcalf M.E."/>
            <person name="Whitaker R.J."/>
            <person name="Metcalf W.W."/>
        </authorList>
    </citation>
    <scope>NUCLEOTIDE SEQUENCE [LARGE SCALE GENOMIC DNA]</scope>
    <source>
        <strain evidence="2">ATCC 43570 / DSM 1825 / OCM 12 / VKM B-1830 / TM-1</strain>
    </source>
</reference>
<gene>
    <name evidence="1" type="ORF">MSTHT_0815</name>
</gene>
<sequence length="224" mass="25663">MQDPLKQGLKLVNKKTIDWGTIYSNARSTKTRIETLPKGPYAELLTDSNARSTKTRIETQMVRNFQMCMGQIRMQDPLKQGLKLCFSLSLITSLYIRMQDPLKQGLKPAPAAAPPATINIRMQDPLKQGLKLTQNSSILHLCIKNSNARSTKTRIETYVNYPTMNLERHSNARSTKTRIETIFSPNPPRQLKHIRMQDPLKQGLKPKTSRTAYRRISIFECKIH</sequence>
<dbReference type="HOGENOM" id="CLU_1232790_0_0_2"/>
<evidence type="ECO:0000313" key="2">
    <source>
        <dbReference type="Proteomes" id="UP000066529"/>
    </source>
</evidence>
<dbReference type="EMBL" id="CP009501">
    <property type="protein sequence ID" value="AKB12573.1"/>
    <property type="molecule type" value="Genomic_DNA"/>
</dbReference>
<dbReference type="Proteomes" id="UP000066529">
    <property type="component" value="Chromosome"/>
</dbReference>
<dbReference type="KEGG" id="mthr:MSTHT_0815"/>
<name>A0A0E3NDU7_METTT</name>
<dbReference type="AlphaFoldDB" id="A0A0E3NDU7"/>
<protein>
    <submittedName>
        <fullName evidence="1">Uncharacterized protein</fullName>
    </submittedName>
</protein>
<proteinExistence type="predicted"/>
<accession>A0A0E3NDU7</accession>
<evidence type="ECO:0000313" key="1">
    <source>
        <dbReference type="EMBL" id="AKB12573.1"/>
    </source>
</evidence>
<organism evidence="1 2">
    <name type="scientific">Methanosarcina thermophila (strain ATCC 43570 / DSM 1825 / OCM 12 / VKM B-1830 / TM-1)</name>
    <dbReference type="NCBI Taxonomy" id="523844"/>
    <lineage>
        <taxon>Archaea</taxon>
        <taxon>Methanobacteriati</taxon>
        <taxon>Methanobacteriota</taxon>
        <taxon>Stenosarchaea group</taxon>
        <taxon>Methanomicrobia</taxon>
        <taxon>Methanosarcinales</taxon>
        <taxon>Methanosarcinaceae</taxon>
        <taxon>Methanosarcina</taxon>
    </lineage>
</organism>
<dbReference type="PATRIC" id="fig|523844.20.peg.1051"/>